<organism evidence="1 2">
    <name type="scientific">Ruminococcus albus 8</name>
    <dbReference type="NCBI Taxonomy" id="246199"/>
    <lineage>
        <taxon>Bacteria</taxon>
        <taxon>Bacillati</taxon>
        <taxon>Bacillota</taxon>
        <taxon>Clostridia</taxon>
        <taxon>Eubacteriales</taxon>
        <taxon>Oscillospiraceae</taxon>
        <taxon>Ruminococcus</taxon>
    </lineage>
</organism>
<proteinExistence type="predicted"/>
<dbReference type="Proteomes" id="UP000004259">
    <property type="component" value="Unassembled WGS sequence"/>
</dbReference>
<dbReference type="RefSeq" id="WP_002848654.1">
    <property type="nucleotide sequence ID" value="NZ_ADKM02000062.1"/>
</dbReference>
<dbReference type="STRING" id="246199.CUS_8000"/>
<reference evidence="1 2" key="1">
    <citation type="submission" date="2011-02" db="EMBL/GenBank/DDBJ databases">
        <authorList>
            <person name="Nelson K.E."/>
            <person name="Sutton G."/>
            <person name="Torralba M."/>
            <person name="Durkin S."/>
            <person name="Harkins D."/>
            <person name="Montgomery R."/>
            <person name="Ziemer C."/>
            <person name="Klaassens E."/>
            <person name="Ocuiv P."/>
            <person name="Morrison M."/>
        </authorList>
    </citation>
    <scope>NUCLEOTIDE SEQUENCE [LARGE SCALE GENOMIC DNA]</scope>
    <source>
        <strain evidence="1 2">8</strain>
    </source>
</reference>
<keyword evidence="2" id="KW-1185">Reference proteome</keyword>
<name>E9SAN8_RUMAL</name>
<dbReference type="AlphaFoldDB" id="E9SAN8"/>
<accession>E9SAN8</accession>
<dbReference type="EMBL" id="ADKM02000062">
    <property type="protein sequence ID" value="EGC03743.1"/>
    <property type="molecule type" value="Genomic_DNA"/>
</dbReference>
<keyword evidence="1" id="KW-0449">Lipoprotein</keyword>
<sequence>MKRAPIIALAVCFGLTACGFDGSIDELPAKTDTGSSVSGREKSKFEVCSEEYGFRFSMPEEFYADLETSPDEDLTGECDLYPDSGGRLIMYSSAGDAGDFGAMVMPCGSANAFTFLGFGIEADSPSKGVEVRRDEVGAGRRGYVLHNSSLSDYDLISGSYELDSGSFLNLTYRINKNVRKSLQEQRVREAWDSLLTFCFDDSLTVTADFGAQGRLEEVVPTAGFYLTSNDTDELYAPDNSAALTFRAVYAPSVSLETACAKASDRSGGYDEREQGDLISRCGVKGRYFLGKNDSGSQTAEAVYPTEDGGTLTLSYTYTGDARSADADLPLRMKTSLRSYER</sequence>
<evidence type="ECO:0000313" key="2">
    <source>
        <dbReference type="Proteomes" id="UP000004259"/>
    </source>
</evidence>
<dbReference type="PROSITE" id="PS51257">
    <property type="entry name" value="PROKAR_LIPOPROTEIN"/>
    <property type="match status" value="1"/>
</dbReference>
<protein>
    <submittedName>
        <fullName evidence="1">Putative lipoprotein</fullName>
    </submittedName>
</protein>
<evidence type="ECO:0000313" key="1">
    <source>
        <dbReference type="EMBL" id="EGC03743.1"/>
    </source>
</evidence>
<comment type="caution">
    <text evidence="1">The sequence shown here is derived from an EMBL/GenBank/DDBJ whole genome shotgun (WGS) entry which is preliminary data.</text>
</comment>
<gene>
    <name evidence="1" type="ORF">CUS_8000</name>
</gene>